<gene>
    <name evidence="5" type="ORF">B0I27_101108</name>
</gene>
<dbReference type="SUPFAM" id="SSF47413">
    <property type="entry name" value="lambda repressor-like DNA-binding domains"/>
    <property type="match status" value="1"/>
</dbReference>
<dbReference type="Gene3D" id="1.10.260.40">
    <property type="entry name" value="lambda repressor-like DNA-binding domains"/>
    <property type="match status" value="1"/>
</dbReference>
<evidence type="ECO:0000256" key="2">
    <source>
        <dbReference type="ARBA" id="ARBA00023125"/>
    </source>
</evidence>
<feature type="domain" description="HTH lacI-type" evidence="4">
    <location>
        <begin position="5"/>
        <end position="59"/>
    </location>
</feature>
<dbReference type="Pfam" id="PF00356">
    <property type="entry name" value="LacI"/>
    <property type="match status" value="1"/>
</dbReference>
<dbReference type="CDD" id="cd01392">
    <property type="entry name" value="HTH_LacI"/>
    <property type="match status" value="1"/>
</dbReference>
<name>A0A2T0UB24_9SPHI</name>
<dbReference type="InterPro" id="IPR046335">
    <property type="entry name" value="LacI/GalR-like_sensor"/>
</dbReference>
<accession>A0A2T0UB24</accession>
<dbReference type="AlphaFoldDB" id="A0A2T0UB24"/>
<sequence>MKKPVTINDIARELNITAATVSRALSNHREISAATKEIVRQAAIRLDYNPNKVASSLRSGKTNIIGVLIPTAEHIFFGSVIHGISNAASMNGYEVLIYQSNESEQFEKKGINAFLNARVDGILASIAKDTRDFSHFSYVKEKNVPIAFFDRFNDSLGISSVCIDDYRGAFLAAESLIKEGYKRIAYISGPLHIKTFSERVRGYKDALEQYDMNFDPGLIYNGDISIEAGRNAIKAFFKLERKPDAICAVEDFTALGALKELKGMGINVPGDVGVIGFCNDLFSEHISPSLSTVDQQTVAMGEEAFELIHKLIKDGHKNQRVHRKVLEPIIVLRESSKRT</sequence>
<keyword evidence="3" id="KW-0804">Transcription</keyword>
<organism evidence="5 6">
    <name type="scientific">Arcticibacter pallidicorallinus</name>
    <dbReference type="NCBI Taxonomy" id="1259464"/>
    <lineage>
        <taxon>Bacteria</taxon>
        <taxon>Pseudomonadati</taxon>
        <taxon>Bacteroidota</taxon>
        <taxon>Sphingobacteriia</taxon>
        <taxon>Sphingobacteriales</taxon>
        <taxon>Sphingobacteriaceae</taxon>
        <taxon>Arcticibacter</taxon>
    </lineage>
</organism>
<keyword evidence="1" id="KW-0805">Transcription regulation</keyword>
<dbReference type="CDD" id="cd06267">
    <property type="entry name" value="PBP1_LacI_sugar_binding-like"/>
    <property type="match status" value="1"/>
</dbReference>
<dbReference type="InterPro" id="IPR010982">
    <property type="entry name" value="Lambda_DNA-bd_dom_sf"/>
</dbReference>
<dbReference type="EMBL" id="PVTH01000001">
    <property type="protein sequence ID" value="PRY55140.1"/>
    <property type="molecule type" value="Genomic_DNA"/>
</dbReference>
<keyword evidence="6" id="KW-1185">Reference proteome</keyword>
<dbReference type="RefSeq" id="WP_106290329.1">
    <property type="nucleotide sequence ID" value="NZ_PVTH01000001.1"/>
</dbReference>
<dbReference type="PANTHER" id="PTHR30146:SF109">
    <property type="entry name" value="HTH-TYPE TRANSCRIPTIONAL REGULATOR GALS"/>
    <property type="match status" value="1"/>
</dbReference>
<dbReference type="Gene3D" id="3.40.50.2300">
    <property type="match status" value="2"/>
</dbReference>
<comment type="caution">
    <text evidence="5">The sequence shown here is derived from an EMBL/GenBank/DDBJ whole genome shotgun (WGS) entry which is preliminary data.</text>
</comment>
<proteinExistence type="predicted"/>
<evidence type="ECO:0000259" key="4">
    <source>
        <dbReference type="PROSITE" id="PS50932"/>
    </source>
</evidence>
<dbReference type="Proteomes" id="UP000238034">
    <property type="component" value="Unassembled WGS sequence"/>
</dbReference>
<reference evidence="5 6" key="1">
    <citation type="submission" date="2018-03" db="EMBL/GenBank/DDBJ databases">
        <title>Genomic Encyclopedia of Type Strains, Phase III (KMG-III): the genomes of soil and plant-associated and newly described type strains.</title>
        <authorList>
            <person name="Whitman W."/>
        </authorList>
    </citation>
    <scope>NUCLEOTIDE SEQUENCE [LARGE SCALE GENOMIC DNA]</scope>
    <source>
        <strain evidence="5 6">CGMCC 1.9313</strain>
    </source>
</reference>
<dbReference type="OrthoDB" id="9803256at2"/>
<dbReference type="SMART" id="SM00354">
    <property type="entry name" value="HTH_LACI"/>
    <property type="match status" value="1"/>
</dbReference>
<dbReference type="GO" id="GO:0000976">
    <property type="term" value="F:transcription cis-regulatory region binding"/>
    <property type="evidence" value="ECO:0007669"/>
    <property type="project" value="TreeGrafter"/>
</dbReference>
<dbReference type="GO" id="GO:0003700">
    <property type="term" value="F:DNA-binding transcription factor activity"/>
    <property type="evidence" value="ECO:0007669"/>
    <property type="project" value="TreeGrafter"/>
</dbReference>
<dbReference type="PANTHER" id="PTHR30146">
    <property type="entry name" value="LACI-RELATED TRANSCRIPTIONAL REPRESSOR"/>
    <property type="match status" value="1"/>
</dbReference>
<dbReference type="InterPro" id="IPR028082">
    <property type="entry name" value="Peripla_BP_I"/>
</dbReference>
<protein>
    <submittedName>
        <fullName evidence="5">LacI family transcriptional regulator</fullName>
    </submittedName>
</protein>
<dbReference type="Pfam" id="PF13377">
    <property type="entry name" value="Peripla_BP_3"/>
    <property type="match status" value="1"/>
</dbReference>
<dbReference type="SUPFAM" id="SSF53822">
    <property type="entry name" value="Periplasmic binding protein-like I"/>
    <property type="match status" value="1"/>
</dbReference>
<evidence type="ECO:0000256" key="1">
    <source>
        <dbReference type="ARBA" id="ARBA00023015"/>
    </source>
</evidence>
<evidence type="ECO:0000313" key="6">
    <source>
        <dbReference type="Proteomes" id="UP000238034"/>
    </source>
</evidence>
<keyword evidence="2" id="KW-0238">DNA-binding</keyword>
<evidence type="ECO:0000313" key="5">
    <source>
        <dbReference type="EMBL" id="PRY55140.1"/>
    </source>
</evidence>
<dbReference type="PROSITE" id="PS50932">
    <property type="entry name" value="HTH_LACI_2"/>
    <property type="match status" value="1"/>
</dbReference>
<evidence type="ECO:0000256" key="3">
    <source>
        <dbReference type="ARBA" id="ARBA00023163"/>
    </source>
</evidence>
<dbReference type="InterPro" id="IPR000843">
    <property type="entry name" value="HTH_LacI"/>
</dbReference>